<protein>
    <submittedName>
        <fullName evidence="2">Hypothetical_protein</fullName>
    </submittedName>
</protein>
<keyword evidence="3" id="KW-1185">Reference proteome</keyword>
<accession>A0ABP1LM81</accession>
<evidence type="ECO:0000313" key="3">
    <source>
        <dbReference type="Proteomes" id="UP001642409"/>
    </source>
</evidence>
<proteinExistence type="predicted"/>
<sequence>MPKAQIFVLSSEYKTEPVASITKIFPVSFFKSLNTLFISSYNVKQPLTLGIPRTDLLREIKGFVKNDYPLMKLIRNFQLVPSILLLSCSLFTISLLFGFVENTKYQVPYNLAISVHIRFTTFQSLFVPISFSTNVFYSNKFAIFISSPDIQLCPKYTPYILGLSNKYSKPCTYLAK</sequence>
<feature type="transmembrane region" description="Helical" evidence="1">
    <location>
        <begin position="79"/>
        <end position="100"/>
    </location>
</feature>
<evidence type="ECO:0000313" key="2">
    <source>
        <dbReference type="EMBL" id="CAL6086647.1"/>
    </source>
</evidence>
<dbReference type="Proteomes" id="UP001642409">
    <property type="component" value="Unassembled WGS sequence"/>
</dbReference>
<keyword evidence="1" id="KW-1133">Transmembrane helix</keyword>
<dbReference type="EMBL" id="CAXDID020000394">
    <property type="protein sequence ID" value="CAL6086647.1"/>
    <property type="molecule type" value="Genomic_DNA"/>
</dbReference>
<gene>
    <name evidence="2" type="ORF">HINF_LOCUS63268</name>
</gene>
<evidence type="ECO:0000256" key="1">
    <source>
        <dbReference type="SAM" id="Phobius"/>
    </source>
</evidence>
<reference evidence="2 3" key="1">
    <citation type="submission" date="2024-07" db="EMBL/GenBank/DDBJ databases">
        <authorList>
            <person name="Akdeniz Z."/>
        </authorList>
    </citation>
    <scope>NUCLEOTIDE SEQUENCE [LARGE SCALE GENOMIC DNA]</scope>
</reference>
<organism evidence="2 3">
    <name type="scientific">Hexamita inflata</name>
    <dbReference type="NCBI Taxonomy" id="28002"/>
    <lineage>
        <taxon>Eukaryota</taxon>
        <taxon>Metamonada</taxon>
        <taxon>Diplomonadida</taxon>
        <taxon>Hexamitidae</taxon>
        <taxon>Hexamitinae</taxon>
        <taxon>Hexamita</taxon>
    </lineage>
</organism>
<keyword evidence="1" id="KW-0472">Membrane</keyword>
<name>A0ABP1LM81_9EUKA</name>
<keyword evidence="1" id="KW-0812">Transmembrane</keyword>
<comment type="caution">
    <text evidence="2">The sequence shown here is derived from an EMBL/GenBank/DDBJ whole genome shotgun (WGS) entry which is preliminary data.</text>
</comment>